<keyword evidence="2" id="KW-1185">Reference proteome</keyword>
<comment type="caution">
    <text evidence="1">The sequence shown here is derived from an EMBL/GenBank/DDBJ whole genome shotgun (WGS) entry which is preliminary data.</text>
</comment>
<evidence type="ECO:0000313" key="2">
    <source>
        <dbReference type="Proteomes" id="UP001358586"/>
    </source>
</evidence>
<gene>
    <name evidence="1" type="ORF">PVK06_024252</name>
</gene>
<dbReference type="EMBL" id="JARKNE010000007">
    <property type="protein sequence ID" value="KAK5819275.1"/>
    <property type="molecule type" value="Genomic_DNA"/>
</dbReference>
<organism evidence="1 2">
    <name type="scientific">Gossypium arboreum</name>
    <name type="common">Tree cotton</name>
    <name type="synonym">Gossypium nanking</name>
    <dbReference type="NCBI Taxonomy" id="29729"/>
    <lineage>
        <taxon>Eukaryota</taxon>
        <taxon>Viridiplantae</taxon>
        <taxon>Streptophyta</taxon>
        <taxon>Embryophyta</taxon>
        <taxon>Tracheophyta</taxon>
        <taxon>Spermatophyta</taxon>
        <taxon>Magnoliopsida</taxon>
        <taxon>eudicotyledons</taxon>
        <taxon>Gunneridae</taxon>
        <taxon>Pentapetalae</taxon>
        <taxon>rosids</taxon>
        <taxon>malvids</taxon>
        <taxon>Malvales</taxon>
        <taxon>Malvaceae</taxon>
        <taxon>Malvoideae</taxon>
        <taxon>Gossypium</taxon>
    </lineage>
</organism>
<accession>A0ABR0PDM4</accession>
<proteinExistence type="predicted"/>
<evidence type="ECO:0000313" key="1">
    <source>
        <dbReference type="EMBL" id="KAK5819275.1"/>
    </source>
</evidence>
<protein>
    <submittedName>
        <fullName evidence="1">Uncharacterized protein</fullName>
    </submittedName>
</protein>
<reference evidence="1 2" key="1">
    <citation type="submission" date="2023-03" db="EMBL/GenBank/DDBJ databases">
        <title>WGS of Gossypium arboreum.</title>
        <authorList>
            <person name="Yu D."/>
        </authorList>
    </citation>
    <scope>NUCLEOTIDE SEQUENCE [LARGE SCALE GENOMIC DNA]</scope>
    <source>
        <tissue evidence="1">Leaf</tissue>
    </source>
</reference>
<dbReference type="Proteomes" id="UP001358586">
    <property type="component" value="Chromosome 7"/>
</dbReference>
<sequence>MLTDSYDAVKLVNVIEIKDVDGDEGQVNLLGLVTPSMIHTSPIFTGPVGSKIPLQDGVLDLGRHSTINFKVNSTSASRKSLKGNNSLGSRKGTPVGRGCGFSGKVYLNRNEKLFNKTIRGSSERFKATGNSHVQFLDLMNSMVKLINSQIEVAGNIGAFPWNGNDLENGLAINQ</sequence>
<name>A0ABR0PDM4_GOSAR</name>